<evidence type="ECO:0000259" key="6">
    <source>
        <dbReference type="Pfam" id="PF07980"/>
    </source>
</evidence>
<keyword evidence="3" id="KW-0732">Signal</keyword>
<sequence>MKGITIKSLIIIVAASLELSSCNVLDINDTSSLSDQAIWSSETAADMYVTASYKTFTDVSQVGNSRKVFYDSYSDLMKSTSYDQYTHTYNKALLQASSFSSGSAGAFECWADVYYERIRRANVLLNDIKRYGVSSFGQEWCDIRSAEARLCRAFSYYRLIRVYGGIVLRTDISGTSGGVDDGLYDADINKKRITEAESWDFVLEELKWAAEHLPATWGTDAEPNKWKGRATKSTAYGLLSRMALYAGKWQIAIDAANKVKELGGDLAKDYAKIFQVDGKQDNSKEILFALYYQEGSVTHNYDLYNRPFGDIAVHGNAYAEHVPTAELADLYEFQDGSIFDWDTYKSEGHEDPYTDREPRFHATIMYNGCQWEGRTIQTYVGGSDGFVEFTQSGSTNAHTCTGYYLRKYLQEGYSDYITKHSYQYDVVLRYAEVLLNKAEAYAQLNYDQYKNEALEALNEVRNRVNLPDKTTTDAPDKESFMKLLRKERCVELAGEGFRYWDLRRWKLAENIINGQNAHGIKITKNDDSTFSYEKVECDGGTPRIFLEKYYYFSLPTSETANNKLCENNPYW</sequence>
<name>A0A5M5LXE7_BACOV</name>
<dbReference type="RefSeq" id="WP_004307208.1">
    <property type="nucleotide sequence ID" value="NZ_CABKQC010000013.1"/>
</dbReference>
<dbReference type="InterPro" id="IPR033985">
    <property type="entry name" value="SusD-like_N"/>
</dbReference>
<evidence type="ECO:0000256" key="4">
    <source>
        <dbReference type="ARBA" id="ARBA00023136"/>
    </source>
</evidence>
<dbReference type="EMBL" id="VWGP01000032">
    <property type="protein sequence ID" value="KAA4527009.1"/>
    <property type="molecule type" value="Genomic_DNA"/>
</dbReference>
<reference evidence="8 9" key="1">
    <citation type="journal article" date="2019" name="Nat. Med.">
        <title>A library of human gut bacterial isolates paired with longitudinal multiomics data enables mechanistic microbiome research.</title>
        <authorList>
            <person name="Poyet M."/>
            <person name="Groussin M."/>
            <person name="Gibbons S.M."/>
            <person name="Avila-Pacheco J."/>
            <person name="Jiang X."/>
            <person name="Kearney S.M."/>
            <person name="Perrotta A.R."/>
            <person name="Berdy B."/>
            <person name="Zhao S."/>
            <person name="Lieberman T.D."/>
            <person name="Swanson P.K."/>
            <person name="Smith M."/>
            <person name="Roesemann S."/>
            <person name="Alexander J.E."/>
            <person name="Rich S.A."/>
            <person name="Livny J."/>
            <person name="Vlamakis H."/>
            <person name="Clish C."/>
            <person name="Bullock K."/>
            <person name="Deik A."/>
            <person name="Scott J."/>
            <person name="Pierce K.A."/>
            <person name="Xavier R.J."/>
            <person name="Alm E.J."/>
        </authorList>
    </citation>
    <scope>NUCLEOTIDE SEQUENCE [LARGE SCALE GENOMIC DNA]</scope>
    <source>
        <strain evidence="8 9">BIOML-A41</strain>
    </source>
</reference>
<dbReference type="GO" id="GO:0009279">
    <property type="term" value="C:cell outer membrane"/>
    <property type="evidence" value="ECO:0007669"/>
    <property type="project" value="UniProtKB-SubCell"/>
</dbReference>
<accession>A0A5M5LXE7</accession>
<dbReference type="Proteomes" id="UP000478493">
    <property type="component" value="Unassembled WGS sequence"/>
</dbReference>
<dbReference type="InterPro" id="IPR011990">
    <property type="entry name" value="TPR-like_helical_dom_sf"/>
</dbReference>
<evidence type="ECO:0000259" key="7">
    <source>
        <dbReference type="Pfam" id="PF14322"/>
    </source>
</evidence>
<comment type="similarity">
    <text evidence="2">Belongs to the SusD family.</text>
</comment>
<comment type="caution">
    <text evidence="8">The sequence shown here is derived from an EMBL/GenBank/DDBJ whole genome shotgun (WGS) entry which is preliminary data.</text>
</comment>
<comment type="subcellular location">
    <subcellularLocation>
        <location evidence="1">Cell outer membrane</location>
    </subcellularLocation>
</comment>
<dbReference type="Pfam" id="PF14322">
    <property type="entry name" value="SusD-like_3"/>
    <property type="match status" value="1"/>
</dbReference>
<evidence type="ECO:0000256" key="5">
    <source>
        <dbReference type="ARBA" id="ARBA00023237"/>
    </source>
</evidence>
<dbReference type="AlphaFoldDB" id="A0A5M5LXE7"/>
<dbReference type="InterPro" id="IPR012944">
    <property type="entry name" value="SusD_RagB_dom"/>
</dbReference>
<keyword evidence="5" id="KW-0998">Cell outer membrane</keyword>
<evidence type="ECO:0000313" key="9">
    <source>
        <dbReference type="Proteomes" id="UP000478493"/>
    </source>
</evidence>
<proteinExistence type="inferred from homology"/>
<dbReference type="Gene3D" id="1.25.40.390">
    <property type="match status" value="1"/>
</dbReference>
<feature type="domain" description="RagB/SusD" evidence="6">
    <location>
        <begin position="284"/>
        <end position="571"/>
    </location>
</feature>
<evidence type="ECO:0000256" key="3">
    <source>
        <dbReference type="ARBA" id="ARBA00022729"/>
    </source>
</evidence>
<gene>
    <name evidence="8" type="ORF">F3B85_25360</name>
</gene>
<protein>
    <submittedName>
        <fullName evidence="8">RagB/SusD family nutrient uptake outer membrane protein</fullName>
    </submittedName>
</protein>
<organism evidence="8 9">
    <name type="scientific">Bacteroides ovatus</name>
    <dbReference type="NCBI Taxonomy" id="28116"/>
    <lineage>
        <taxon>Bacteria</taxon>
        <taxon>Pseudomonadati</taxon>
        <taxon>Bacteroidota</taxon>
        <taxon>Bacteroidia</taxon>
        <taxon>Bacteroidales</taxon>
        <taxon>Bacteroidaceae</taxon>
        <taxon>Bacteroides</taxon>
    </lineage>
</organism>
<evidence type="ECO:0000313" key="8">
    <source>
        <dbReference type="EMBL" id="KAA4527009.1"/>
    </source>
</evidence>
<dbReference type="Pfam" id="PF07980">
    <property type="entry name" value="SusD_RagB"/>
    <property type="match status" value="1"/>
</dbReference>
<feature type="domain" description="SusD-like N-terminal" evidence="7">
    <location>
        <begin position="43"/>
        <end position="244"/>
    </location>
</feature>
<evidence type="ECO:0000256" key="2">
    <source>
        <dbReference type="ARBA" id="ARBA00006275"/>
    </source>
</evidence>
<dbReference type="SUPFAM" id="SSF48452">
    <property type="entry name" value="TPR-like"/>
    <property type="match status" value="1"/>
</dbReference>
<keyword evidence="4" id="KW-0472">Membrane</keyword>
<evidence type="ECO:0000256" key="1">
    <source>
        <dbReference type="ARBA" id="ARBA00004442"/>
    </source>
</evidence>